<comment type="similarity">
    <text evidence="1">Belongs to the universal stress protein A family.</text>
</comment>
<dbReference type="PRINTS" id="PR01438">
    <property type="entry name" value="UNVRSLSTRESS"/>
</dbReference>
<dbReference type="PANTHER" id="PTHR46268">
    <property type="entry name" value="STRESS RESPONSE PROTEIN NHAX"/>
    <property type="match status" value="1"/>
</dbReference>
<reference evidence="3" key="1">
    <citation type="submission" date="2022-09" db="EMBL/GenBank/DDBJ databases">
        <title>Diverse halophilic archaea isolated from saline environments.</title>
        <authorList>
            <person name="Cui H.-L."/>
        </authorList>
    </citation>
    <scope>NUCLEOTIDE SEQUENCE</scope>
    <source>
        <strain evidence="3">ZS-35-S2</strain>
    </source>
</reference>
<gene>
    <name evidence="3" type="ORF">N0B31_06545</name>
</gene>
<dbReference type="EMBL" id="CP104003">
    <property type="protein sequence ID" value="UWM55940.1"/>
    <property type="molecule type" value="Genomic_DNA"/>
</dbReference>
<dbReference type="Gene3D" id="3.40.50.620">
    <property type="entry name" value="HUPs"/>
    <property type="match status" value="2"/>
</dbReference>
<dbReference type="GeneID" id="74942065"/>
<sequence length="292" mass="30533">MFDTILFPTDGDDEADRVFEFVLDVAEAHGTTVHVLNVADTNVTSHADTSTGTVDILVDEGDRIVGEAATRARKRGVDVVEAVVQGVPHSTITEYAEDKDVDAVVMPTHGRGLVGRFLVGSVAEKVVRTADVPVLTVRPEATLSVPFGEVLVATDGSECAAAAVERAAALAAADGATLHVVSVVELATYGPDAHASLNISTFEDRAQDAVDAARETAEALGVDVVTHVEYGGVHAKLLRVAEDTEADIVVLGTHGRTGFDRYLLGSVAEKTVRTSPAPVLTVREDEGEAEGA</sequence>
<accession>A0A9E7R4W9</accession>
<organism evidence="3 4">
    <name type="scientific">Salinirubellus salinus</name>
    <dbReference type="NCBI Taxonomy" id="1364945"/>
    <lineage>
        <taxon>Archaea</taxon>
        <taxon>Methanobacteriati</taxon>
        <taxon>Methanobacteriota</taxon>
        <taxon>Stenosarchaea group</taxon>
        <taxon>Halobacteria</taxon>
        <taxon>Halobacteriales</taxon>
        <taxon>Natronomonadaceae</taxon>
        <taxon>Salinirubellus</taxon>
    </lineage>
</organism>
<evidence type="ECO:0000259" key="2">
    <source>
        <dbReference type="Pfam" id="PF00582"/>
    </source>
</evidence>
<dbReference type="SUPFAM" id="SSF52402">
    <property type="entry name" value="Adenine nucleotide alpha hydrolases-like"/>
    <property type="match status" value="2"/>
</dbReference>
<feature type="domain" description="UspA" evidence="2">
    <location>
        <begin position="1"/>
        <end position="138"/>
    </location>
</feature>
<feature type="domain" description="UspA" evidence="2">
    <location>
        <begin position="149"/>
        <end position="283"/>
    </location>
</feature>
<dbReference type="AlphaFoldDB" id="A0A9E7R4W9"/>
<dbReference type="InterPro" id="IPR006016">
    <property type="entry name" value="UspA"/>
</dbReference>
<dbReference type="InterPro" id="IPR006015">
    <property type="entry name" value="Universal_stress_UspA"/>
</dbReference>
<dbReference type="Pfam" id="PF00582">
    <property type="entry name" value="Usp"/>
    <property type="match status" value="2"/>
</dbReference>
<name>A0A9E7R4W9_9EURY</name>
<dbReference type="Proteomes" id="UP001057580">
    <property type="component" value="Chromosome"/>
</dbReference>
<evidence type="ECO:0000313" key="3">
    <source>
        <dbReference type="EMBL" id="UWM55940.1"/>
    </source>
</evidence>
<evidence type="ECO:0000313" key="4">
    <source>
        <dbReference type="Proteomes" id="UP001057580"/>
    </source>
</evidence>
<proteinExistence type="inferred from homology"/>
<dbReference type="InterPro" id="IPR014729">
    <property type="entry name" value="Rossmann-like_a/b/a_fold"/>
</dbReference>
<protein>
    <submittedName>
        <fullName evidence="3">Universal stress protein</fullName>
    </submittedName>
</protein>
<dbReference type="RefSeq" id="WP_260595059.1">
    <property type="nucleotide sequence ID" value="NZ_CP104003.1"/>
</dbReference>
<keyword evidence="4" id="KW-1185">Reference proteome</keyword>
<dbReference type="CDD" id="cd00293">
    <property type="entry name" value="USP-like"/>
    <property type="match status" value="2"/>
</dbReference>
<dbReference type="PANTHER" id="PTHR46268:SF6">
    <property type="entry name" value="UNIVERSAL STRESS PROTEIN UP12"/>
    <property type="match status" value="1"/>
</dbReference>
<dbReference type="KEGG" id="ssai:N0B31_06545"/>
<evidence type="ECO:0000256" key="1">
    <source>
        <dbReference type="ARBA" id="ARBA00008791"/>
    </source>
</evidence>